<feature type="region of interest" description="Disordered" evidence="4">
    <location>
        <begin position="208"/>
        <end position="230"/>
    </location>
</feature>
<feature type="domain" description="Ras-GEF" evidence="5">
    <location>
        <begin position="257"/>
        <end position="603"/>
    </location>
</feature>
<dbReference type="SMART" id="SM00147">
    <property type="entry name" value="RasGEF"/>
    <property type="match status" value="1"/>
</dbReference>
<dbReference type="InterPro" id="IPR008937">
    <property type="entry name" value="Ras-like_GEF"/>
</dbReference>
<name>A0A8S9Z5S4_9TREM</name>
<keyword evidence="3" id="KW-0175">Coiled coil</keyword>
<feature type="compositionally biased region" description="Low complexity" evidence="4">
    <location>
        <begin position="554"/>
        <end position="574"/>
    </location>
</feature>
<sequence length="1031" mass="114329">MRLQRQAKQLVEKPALTLSLPRSCTLPDLFDLILSERNLVTQTSIIDAILHSYRLFASADQVLQTVDTKFRDLCYSESLDVDTKLDAIRLLRVFLSRWLQPPHVRDFDSAVGLSYLQRLIRMLADWFSVFRPKSSTCESGRTVILVDGSGRSAAHSHLPCPDYPVIRCMFFNADPTRLERMAHKLDQLGNFAESRFRWAQMHQSRAIPVSPTRMNGGNSTGSLSTPSSPVLTKASTKAQVPSALFSPEQVASFKNIQPSKIAEELTIRDQVLFLQLRLPECLLYARKQPSPTVRATIDQFNRVVCAVQNSILRLQTDSVSPLSQLTASKHCPVCVLRDPSPARVVWSRERLMQRSDAAARNNPVTGDLCVTEADVKRANEMKLWIDVASELDKLSNLSSLHAVLTALQSNPVHRLRHCWAAMDRYYVHHVHKLEGLLTLISHENNYEQLRARINKHIELVRQTEAARWKSQVDKKGRSPSTPKPVLSGRHQVNTDQNMPTIPGIIPYLGLFFQDLTFLNYAFPDGEDSSNSKHLQSAINERPNLASPSGKSITSNLSSPSSSCSSSSASNPSASGDFVNKNMIGNKSRVVITNLTTDVPRSPRSRSAAGVTCKSPKPTKIASDLQPGTLINFEKHMREAEFLKDLYILQYSAESYRLHSDVLYARWFDAFPALTEEEARQLSLEIEPELDSMSSVCQLGKQKKFASEMNLHRMSAVSTYSCSPSDDSRSGQSDSAVACMSVPRSSQSRRPSLLTHPYFDQPTATDASLSSSCSDISPTASSPTVFIPKSTKLRSRPESRPTHVINALTHSNADSTCTLLLPPVPPKRPTSAQKLPNVKICSDDEKTLQVHVKLEDPTFLCAHSSLHLKPPKNTLARGSNPDLSTASKRSPLLLNATTSVTVSSTQTISDLLVRALTNFGIPQVTGYNLILVRPGLPDRLLPMDANAFDTLMQAPTKYKPFANHNGQPIECVCVRQVQGLTSSSTFSGFRQPSSSLSVGNKNKRYQRSLSKPAIPRHLRVRGSLNQLKFPPS</sequence>
<dbReference type="GO" id="GO:0007265">
    <property type="term" value="P:Ras protein signal transduction"/>
    <property type="evidence" value="ECO:0007669"/>
    <property type="project" value="TreeGrafter"/>
</dbReference>
<protein>
    <recommendedName>
        <fullName evidence="5">Ras-GEF domain-containing protein</fullName>
    </recommendedName>
</protein>
<feature type="compositionally biased region" description="Low complexity" evidence="4">
    <location>
        <begin position="740"/>
        <end position="751"/>
    </location>
</feature>
<organism evidence="6 7">
    <name type="scientific">Paragonimus skrjabini miyazakii</name>
    <dbReference type="NCBI Taxonomy" id="59628"/>
    <lineage>
        <taxon>Eukaryota</taxon>
        <taxon>Metazoa</taxon>
        <taxon>Spiralia</taxon>
        <taxon>Lophotrochozoa</taxon>
        <taxon>Platyhelminthes</taxon>
        <taxon>Trematoda</taxon>
        <taxon>Digenea</taxon>
        <taxon>Plagiorchiida</taxon>
        <taxon>Troglotremata</taxon>
        <taxon>Troglotrematidae</taxon>
        <taxon>Paragonimus</taxon>
    </lineage>
</organism>
<dbReference type="PANTHER" id="PTHR23113">
    <property type="entry name" value="GUANINE NUCLEOTIDE EXCHANGE FACTOR"/>
    <property type="match status" value="1"/>
</dbReference>
<comment type="caution">
    <text evidence="6">The sequence shown here is derived from an EMBL/GenBank/DDBJ whole genome shotgun (WGS) entry which is preliminary data.</text>
</comment>
<feature type="compositionally biased region" description="Polar residues" evidence="4">
    <location>
        <begin position="212"/>
        <end position="230"/>
    </location>
</feature>
<feature type="coiled-coil region" evidence="3">
    <location>
        <begin position="439"/>
        <end position="466"/>
    </location>
</feature>
<evidence type="ECO:0000313" key="6">
    <source>
        <dbReference type="EMBL" id="KAF7258477.1"/>
    </source>
</evidence>
<feature type="compositionally biased region" description="Polar residues" evidence="4">
    <location>
        <begin position="982"/>
        <end position="999"/>
    </location>
</feature>
<dbReference type="InterPro" id="IPR036964">
    <property type="entry name" value="RASGEF_cat_dom_sf"/>
</dbReference>
<feature type="region of interest" description="Disordered" evidence="4">
    <location>
        <begin position="541"/>
        <end position="580"/>
    </location>
</feature>
<proteinExistence type="predicted"/>
<dbReference type="Pfam" id="PF00617">
    <property type="entry name" value="RasGEF"/>
    <property type="match status" value="2"/>
</dbReference>
<evidence type="ECO:0000256" key="4">
    <source>
        <dbReference type="SAM" id="MobiDB-lite"/>
    </source>
</evidence>
<dbReference type="InterPro" id="IPR023578">
    <property type="entry name" value="Ras_GEF_dom_sf"/>
</dbReference>
<dbReference type="OrthoDB" id="546434at2759"/>
<feature type="region of interest" description="Disordered" evidence="4">
    <location>
        <begin position="468"/>
        <end position="498"/>
    </location>
</feature>
<feature type="region of interest" description="Disordered" evidence="4">
    <location>
        <begin position="720"/>
        <end position="758"/>
    </location>
</feature>
<dbReference type="Proteomes" id="UP000822476">
    <property type="component" value="Unassembled WGS sequence"/>
</dbReference>
<gene>
    <name evidence="6" type="ORF">EG68_03517</name>
</gene>
<dbReference type="Gene3D" id="1.10.840.10">
    <property type="entry name" value="Ras guanine-nucleotide exchange factors catalytic domain"/>
    <property type="match status" value="1"/>
</dbReference>
<keyword evidence="1 2" id="KW-0344">Guanine-nucleotide releasing factor</keyword>
<dbReference type="PANTHER" id="PTHR23113:SF312">
    <property type="entry name" value="RAL GUANINE NUCLEOTIDE DISSOCIATION STIMULATOR-LIKE, ISOFORM E"/>
    <property type="match status" value="1"/>
</dbReference>
<evidence type="ECO:0000256" key="3">
    <source>
        <dbReference type="SAM" id="Coils"/>
    </source>
</evidence>
<dbReference type="SUPFAM" id="SSF48366">
    <property type="entry name" value="Ras GEF"/>
    <property type="match status" value="2"/>
</dbReference>
<evidence type="ECO:0000256" key="2">
    <source>
        <dbReference type="PROSITE-ProRule" id="PRU00168"/>
    </source>
</evidence>
<evidence type="ECO:0000313" key="7">
    <source>
        <dbReference type="Proteomes" id="UP000822476"/>
    </source>
</evidence>
<dbReference type="PROSITE" id="PS50009">
    <property type="entry name" value="RASGEF_CAT"/>
    <property type="match status" value="1"/>
</dbReference>
<feature type="compositionally biased region" description="Polar residues" evidence="4">
    <location>
        <begin position="720"/>
        <end position="734"/>
    </location>
</feature>
<keyword evidence="7" id="KW-1185">Reference proteome</keyword>
<accession>A0A8S9Z5S4</accession>
<evidence type="ECO:0000256" key="1">
    <source>
        <dbReference type="ARBA" id="ARBA00022658"/>
    </source>
</evidence>
<feature type="region of interest" description="Disordered" evidence="4">
    <location>
        <begin position="598"/>
        <end position="617"/>
    </location>
</feature>
<feature type="region of interest" description="Disordered" evidence="4">
    <location>
        <begin position="982"/>
        <end position="1011"/>
    </location>
</feature>
<evidence type="ECO:0000259" key="5">
    <source>
        <dbReference type="PROSITE" id="PS50009"/>
    </source>
</evidence>
<dbReference type="AlphaFoldDB" id="A0A8S9Z5S4"/>
<dbReference type="GO" id="GO:0005085">
    <property type="term" value="F:guanyl-nucleotide exchange factor activity"/>
    <property type="evidence" value="ECO:0007669"/>
    <property type="project" value="UniProtKB-KW"/>
</dbReference>
<reference evidence="6" key="1">
    <citation type="submission" date="2019-07" db="EMBL/GenBank/DDBJ databases">
        <title>Annotation for the trematode Paragonimus miyazaki's.</title>
        <authorList>
            <person name="Choi Y.-J."/>
        </authorList>
    </citation>
    <scope>NUCLEOTIDE SEQUENCE</scope>
    <source>
        <strain evidence="6">Japan</strain>
    </source>
</reference>
<dbReference type="EMBL" id="JTDE01001702">
    <property type="protein sequence ID" value="KAF7258477.1"/>
    <property type="molecule type" value="Genomic_DNA"/>
</dbReference>
<dbReference type="GO" id="GO:0005886">
    <property type="term" value="C:plasma membrane"/>
    <property type="evidence" value="ECO:0007669"/>
    <property type="project" value="TreeGrafter"/>
</dbReference>
<dbReference type="InterPro" id="IPR001895">
    <property type="entry name" value="RASGEF_cat_dom"/>
</dbReference>